<proteinExistence type="predicted"/>
<dbReference type="PANTHER" id="PTHR43433:SF5">
    <property type="entry name" value="AB HYDROLASE-1 DOMAIN-CONTAINING PROTEIN"/>
    <property type="match status" value="1"/>
</dbReference>
<evidence type="ECO:0000313" key="3">
    <source>
        <dbReference type="Proteomes" id="UP000550787"/>
    </source>
</evidence>
<dbReference type="Gene3D" id="3.40.50.1820">
    <property type="entry name" value="alpha/beta hydrolase"/>
    <property type="match status" value="1"/>
</dbReference>
<dbReference type="Pfam" id="PF00561">
    <property type="entry name" value="Abhydrolase_1"/>
    <property type="match status" value="1"/>
</dbReference>
<accession>A0A7W4I8A8</accession>
<dbReference type="RefSeq" id="WP_012554592.1">
    <property type="nucleotide sequence ID" value="NZ_JABEQG010000055.1"/>
</dbReference>
<name>A0A7W4I8A8_GLUDI</name>
<dbReference type="InterPro" id="IPR050471">
    <property type="entry name" value="AB_hydrolase"/>
</dbReference>
<gene>
    <name evidence="2" type="ORF">HLH33_17515</name>
</gene>
<dbReference type="InterPro" id="IPR029058">
    <property type="entry name" value="AB_hydrolase_fold"/>
</dbReference>
<protein>
    <submittedName>
        <fullName evidence="2">Alpha/beta fold hydrolase</fullName>
    </submittedName>
</protein>
<dbReference type="AlphaFoldDB" id="A0A7W4I8A8"/>
<reference evidence="2 3" key="1">
    <citation type="submission" date="2020-04" db="EMBL/GenBank/DDBJ databases">
        <title>Description of novel Gluconacetobacter.</title>
        <authorList>
            <person name="Sombolestani A."/>
        </authorList>
    </citation>
    <scope>NUCLEOTIDE SEQUENCE [LARGE SCALE GENOMIC DNA]</scope>
    <source>
        <strain evidence="2 3">LMG 7603</strain>
    </source>
</reference>
<dbReference type="GO" id="GO:0046503">
    <property type="term" value="P:glycerolipid catabolic process"/>
    <property type="evidence" value="ECO:0007669"/>
    <property type="project" value="TreeGrafter"/>
</dbReference>
<keyword evidence="2" id="KW-0378">Hydrolase</keyword>
<sequence>MNTVQASGIELAYDSFGDETDEVILLIAGLGTQMIRWTDPFCEDLAVRGYRVIRFDNRDAGCSTHFSHCAPPDFGALAAALMTGRPPDVPYTLYDMAADAIGLLDALDIDRAHVVGRSMGGMIAQIMASEHPERALSLTSIMSSTGNPQLPQAAPDVMAMMTRSAPDPFSDEQGFLAHALAFAQRIAGSRYPLDGEVHRLLVLEEIRRAYDPAGGARQLAAMAVAGDRRSRLTTIMVPALVVHGTDDPLIAPACGKDTAASIPNADFMLIDGMGHDMPPALYQTIAGEIDRTARRARG</sequence>
<dbReference type="PANTHER" id="PTHR43433">
    <property type="entry name" value="HYDROLASE, ALPHA/BETA FOLD FAMILY PROTEIN"/>
    <property type="match status" value="1"/>
</dbReference>
<dbReference type="InterPro" id="IPR000073">
    <property type="entry name" value="AB_hydrolase_1"/>
</dbReference>
<evidence type="ECO:0000313" key="2">
    <source>
        <dbReference type="EMBL" id="MBB2158071.1"/>
    </source>
</evidence>
<dbReference type="GO" id="GO:0004806">
    <property type="term" value="F:triacylglycerol lipase activity"/>
    <property type="evidence" value="ECO:0007669"/>
    <property type="project" value="TreeGrafter"/>
</dbReference>
<comment type="caution">
    <text evidence="2">The sequence shown here is derived from an EMBL/GenBank/DDBJ whole genome shotgun (WGS) entry which is preliminary data.</text>
</comment>
<organism evidence="2 3">
    <name type="scientific">Gluconacetobacter diazotrophicus</name>
    <name type="common">Acetobacter diazotrophicus</name>
    <dbReference type="NCBI Taxonomy" id="33996"/>
    <lineage>
        <taxon>Bacteria</taxon>
        <taxon>Pseudomonadati</taxon>
        <taxon>Pseudomonadota</taxon>
        <taxon>Alphaproteobacteria</taxon>
        <taxon>Acetobacterales</taxon>
        <taxon>Acetobacteraceae</taxon>
        <taxon>Gluconacetobacter</taxon>
    </lineage>
</organism>
<dbReference type="Proteomes" id="UP000550787">
    <property type="component" value="Unassembled WGS sequence"/>
</dbReference>
<feature type="domain" description="AB hydrolase-1" evidence="1">
    <location>
        <begin position="23"/>
        <end position="276"/>
    </location>
</feature>
<dbReference type="EMBL" id="JABEQG010000055">
    <property type="protein sequence ID" value="MBB2158071.1"/>
    <property type="molecule type" value="Genomic_DNA"/>
</dbReference>
<evidence type="ECO:0000259" key="1">
    <source>
        <dbReference type="Pfam" id="PF00561"/>
    </source>
</evidence>
<dbReference type="SUPFAM" id="SSF53474">
    <property type="entry name" value="alpha/beta-Hydrolases"/>
    <property type="match status" value="1"/>
</dbReference>